<evidence type="ECO:0000313" key="3">
    <source>
        <dbReference type="EMBL" id="KAJ7783544.1"/>
    </source>
</evidence>
<organism evidence="3 4">
    <name type="scientific">Mycena maculata</name>
    <dbReference type="NCBI Taxonomy" id="230809"/>
    <lineage>
        <taxon>Eukaryota</taxon>
        <taxon>Fungi</taxon>
        <taxon>Dikarya</taxon>
        <taxon>Basidiomycota</taxon>
        <taxon>Agaricomycotina</taxon>
        <taxon>Agaricomycetes</taxon>
        <taxon>Agaricomycetidae</taxon>
        <taxon>Agaricales</taxon>
        <taxon>Marasmiineae</taxon>
        <taxon>Mycenaceae</taxon>
        <taxon>Mycena</taxon>
    </lineage>
</organism>
<dbReference type="EMBL" id="JARJLG010000002">
    <property type="protein sequence ID" value="KAJ7783544.1"/>
    <property type="molecule type" value="Genomic_DNA"/>
</dbReference>
<comment type="caution">
    <text evidence="3">The sequence shown here is derived from an EMBL/GenBank/DDBJ whole genome shotgun (WGS) entry which is preliminary data.</text>
</comment>
<keyword evidence="4" id="KW-1185">Reference proteome</keyword>
<dbReference type="Proteomes" id="UP001215280">
    <property type="component" value="Unassembled WGS sequence"/>
</dbReference>
<keyword evidence="2" id="KW-0732">Signal</keyword>
<sequence>MHAASLTAFCVLALLTPCSRAIPIPREKPAAANAMTGFTISPGGNAQGGSVDTSGSASLFNVLSNNAGNGGGANSGPAIAADTSRTNSPGGNSLVNVITNLDGATGSTLV</sequence>
<proteinExistence type="predicted"/>
<reference evidence="3" key="1">
    <citation type="submission" date="2023-03" db="EMBL/GenBank/DDBJ databases">
        <title>Massive genome expansion in bonnet fungi (Mycena s.s.) driven by repeated elements and novel gene families across ecological guilds.</title>
        <authorList>
            <consortium name="Lawrence Berkeley National Laboratory"/>
            <person name="Harder C.B."/>
            <person name="Miyauchi S."/>
            <person name="Viragh M."/>
            <person name="Kuo A."/>
            <person name="Thoen E."/>
            <person name="Andreopoulos B."/>
            <person name="Lu D."/>
            <person name="Skrede I."/>
            <person name="Drula E."/>
            <person name="Henrissat B."/>
            <person name="Morin E."/>
            <person name="Kohler A."/>
            <person name="Barry K."/>
            <person name="LaButti K."/>
            <person name="Morin E."/>
            <person name="Salamov A."/>
            <person name="Lipzen A."/>
            <person name="Mereny Z."/>
            <person name="Hegedus B."/>
            <person name="Baldrian P."/>
            <person name="Stursova M."/>
            <person name="Weitz H."/>
            <person name="Taylor A."/>
            <person name="Grigoriev I.V."/>
            <person name="Nagy L.G."/>
            <person name="Martin F."/>
            <person name="Kauserud H."/>
        </authorList>
    </citation>
    <scope>NUCLEOTIDE SEQUENCE</scope>
    <source>
        <strain evidence="3">CBHHK188m</strain>
    </source>
</reference>
<feature type="compositionally biased region" description="Polar residues" evidence="1">
    <location>
        <begin position="83"/>
        <end position="92"/>
    </location>
</feature>
<gene>
    <name evidence="3" type="ORF">DFH07DRAFT_948556</name>
</gene>
<feature type="region of interest" description="Disordered" evidence="1">
    <location>
        <begin position="71"/>
        <end position="92"/>
    </location>
</feature>
<evidence type="ECO:0000256" key="1">
    <source>
        <dbReference type="SAM" id="MobiDB-lite"/>
    </source>
</evidence>
<name>A0AAD7P112_9AGAR</name>
<evidence type="ECO:0000313" key="4">
    <source>
        <dbReference type="Proteomes" id="UP001215280"/>
    </source>
</evidence>
<evidence type="ECO:0000256" key="2">
    <source>
        <dbReference type="SAM" id="SignalP"/>
    </source>
</evidence>
<feature type="signal peptide" evidence="2">
    <location>
        <begin position="1"/>
        <end position="21"/>
    </location>
</feature>
<dbReference type="AlphaFoldDB" id="A0AAD7P112"/>
<protein>
    <submittedName>
        <fullName evidence="3">Uncharacterized protein</fullName>
    </submittedName>
</protein>
<feature type="chain" id="PRO_5042045059" evidence="2">
    <location>
        <begin position="22"/>
        <end position="110"/>
    </location>
</feature>
<accession>A0AAD7P112</accession>